<evidence type="ECO:0000313" key="1">
    <source>
        <dbReference type="EMBL" id="KAF2716570.1"/>
    </source>
</evidence>
<dbReference type="EMBL" id="MU003869">
    <property type="protein sequence ID" value="KAF2716570.1"/>
    <property type="molecule type" value="Genomic_DNA"/>
</dbReference>
<comment type="caution">
    <text evidence="1">The sequence shown here is derived from an EMBL/GenBank/DDBJ whole genome shotgun (WGS) entry which is preliminary data.</text>
</comment>
<accession>A0A9P4PZB0</accession>
<dbReference type="OrthoDB" id="10057598at2759"/>
<dbReference type="Pfam" id="PF14518">
    <property type="entry name" value="Haem_oxygenas_2"/>
    <property type="match status" value="1"/>
</dbReference>
<evidence type="ECO:0000313" key="2">
    <source>
        <dbReference type="Proteomes" id="UP000799441"/>
    </source>
</evidence>
<reference evidence="1" key="1">
    <citation type="journal article" date="2020" name="Stud. Mycol.">
        <title>101 Dothideomycetes genomes: a test case for predicting lifestyles and emergence of pathogens.</title>
        <authorList>
            <person name="Haridas S."/>
            <person name="Albert R."/>
            <person name="Binder M."/>
            <person name="Bloem J."/>
            <person name="Labutti K."/>
            <person name="Salamov A."/>
            <person name="Andreopoulos B."/>
            <person name="Baker S."/>
            <person name="Barry K."/>
            <person name="Bills G."/>
            <person name="Bluhm B."/>
            <person name="Cannon C."/>
            <person name="Castanera R."/>
            <person name="Culley D."/>
            <person name="Daum C."/>
            <person name="Ezra D."/>
            <person name="Gonzalez J."/>
            <person name="Henrissat B."/>
            <person name="Kuo A."/>
            <person name="Liang C."/>
            <person name="Lipzen A."/>
            <person name="Lutzoni F."/>
            <person name="Magnuson J."/>
            <person name="Mondo S."/>
            <person name="Nolan M."/>
            <person name="Ohm R."/>
            <person name="Pangilinan J."/>
            <person name="Park H.-J."/>
            <person name="Ramirez L."/>
            <person name="Alfaro M."/>
            <person name="Sun H."/>
            <person name="Tritt A."/>
            <person name="Yoshinaga Y."/>
            <person name="Zwiers L.-H."/>
            <person name="Turgeon B."/>
            <person name="Goodwin S."/>
            <person name="Spatafora J."/>
            <person name="Crous P."/>
            <person name="Grigoriev I."/>
        </authorList>
    </citation>
    <scope>NUCLEOTIDE SEQUENCE</scope>
    <source>
        <strain evidence="1">CBS 116435</strain>
    </source>
</reference>
<dbReference type="AlphaFoldDB" id="A0A9P4PZB0"/>
<name>A0A9P4PZB0_9PEZI</name>
<proteinExistence type="predicted"/>
<sequence length="271" mass="30678">MSGSKAAEFEDASGTTYCSKFGSLIPRGVDELEFYRGKYFEIQSLENHPDLLPQASRPLDNLLLEAQAIEQISASGKKLFQARQAAERWLRQKAPIKLIDGAWLGTHQSDNYAICILDVDEQYLASVVGGVRGWRLESNHIHLYQQILQDMGCSIPDANTVESFDPQHEMGNIRVWKTAVAQLLISLFPNEHLLDILGFKLHLKRVTMETIKAARELPTFGIKPSYFLLHIFVDNADSGHIAMAMDTVIQYMNLLERVEGMHTVHKAWKRV</sequence>
<gene>
    <name evidence="1" type="ORF">K431DRAFT_298566</name>
</gene>
<organism evidence="1 2">
    <name type="scientific">Polychaeton citri CBS 116435</name>
    <dbReference type="NCBI Taxonomy" id="1314669"/>
    <lineage>
        <taxon>Eukaryota</taxon>
        <taxon>Fungi</taxon>
        <taxon>Dikarya</taxon>
        <taxon>Ascomycota</taxon>
        <taxon>Pezizomycotina</taxon>
        <taxon>Dothideomycetes</taxon>
        <taxon>Dothideomycetidae</taxon>
        <taxon>Capnodiales</taxon>
        <taxon>Capnodiaceae</taxon>
        <taxon>Polychaeton</taxon>
    </lineage>
</organism>
<keyword evidence="2" id="KW-1185">Reference proteome</keyword>
<protein>
    <submittedName>
        <fullName evidence="1">Uncharacterized protein</fullName>
    </submittedName>
</protein>
<dbReference type="Proteomes" id="UP000799441">
    <property type="component" value="Unassembled WGS sequence"/>
</dbReference>